<dbReference type="EMBL" id="LZRT01000094">
    <property type="protein sequence ID" value="OUM86105.1"/>
    <property type="molecule type" value="Genomic_DNA"/>
</dbReference>
<dbReference type="PANTHER" id="PTHR30055:SF226">
    <property type="entry name" value="HTH-TYPE TRANSCRIPTIONAL REGULATOR PKSA"/>
    <property type="match status" value="1"/>
</dbReference>
<name>A0A1Y3PFG6_9BACI</name>
<evidence type="ECO:0000256" key="5">
    <source>
        <dbReference type="PROSITE-ProRule" id="PRU00335"/>
    </source>
</evidence>
<dbReference type="Gene3D" id="1.10.357.10">
    <property type="entry name" value="Tetracycline Repressor, domain 2"/>
    <property type="match status" value="1"/>
</dbReference>
<dbReference type="PANTHER" id="PTHR30055">
    <property type="entry name" value="HTH-TYPE TRANSCRIPTIONAL REGULATOR RUTR"/>
    <property type="match status" value="1"/>
</dbReference>
<dbReference type="InterPro" id="IPR050109">
    <property type="entry name" value="HTH-type_TetR-like_transc_reg"/>
</dbReference>
<comment type="caution">
    <text evidence="7">The sequence shown here is derived from an EMBL/GenBank/DDBJ whole genome shotgun (WGS) entry which is preliminary data.</text>
</comment>
<dbReference type="SUPFAM" id="SSF46689">
    <property type="entry name" value="Homeodomain-like"/>
    <property type="match status" value="1"/>
</dbReference>
<feature type="domain" description="HTH tetR-type" evidence="6">
    <location>
        <begin position="8"/>
        <end position="68"/>
    </location>
</feature>
<keyword evidence="3 5" id="KW-0238">DNA-binding</keyword>
<dbReference type="GO" id="GO:0003700">
    <property type="term" value="F:DNA-binding transcription factor activity"/>
    <property type="evidence" value="ECO:0007669"/>
    <property type="project" value="TreeGrafter"/>
</dbReference>
<dbReference type="GO" id="GO:0000976">
    <property type="term" value="F:transcription cis-regulatory region binding"/>
    <property type="evidence" value="ECO:0007669"/>
    <property type="project" value="TreeGrafter"/>
</dbReference>
<feature type="DNA-binding region" description="H-T-H motif" evidence="5">
    <location>
        <begin position="31"/>
        <end position="50"/>
    </location>
</feature>
<evidence type="ECO:0000256" key="4">
    <source>
        <dbReference type="ARBA" id="ARBA00023163"/>
    </source>
</evidence>
<gene>
    <name evidence="7" type="ORF">BAA01_01880</name>
</gene>
<protein>
    <submittedName>
        <fullName evidence="7">TetR family transcriptional regulator</fullName>
    </submittedName>
</protein>
<evidence type="ECO:0000259" key="6">
    <source>
        <dbReference type="PROSITE" id="PS50977"/>
    </source>
</evidence>
<dbReference type="InterPro" id="IPR039538">
    <property type="entry name" value="BetI_C"/>
</dbReference>
<dbReference type="Pfam" id="PF13977">
    <property type="entry name" value="TetR_C_6"/>
    <property type="match status" value="1"/>
</dbReference>
<dbReference type="Pfam" id="PF00440">
    <property type="entry name" value="TetR_N"/>
    <property type="match status" value="1"/>
</dbReference>
<keyword evidence="2" id="KW-0805">Transcription regulation</keyword>
<organism evidence="7 8">
    <name type="scientific">Bacillus thermozeamaize</name>
    <dbReference type="NCBI Taxonomy" id="230954"/>
    <lineage>
        <taxon>Bacteria</taxon>
        <taxon>Bacillati</taxon>
        <taxon>Bacillota</taxon>
        <taxon>Bacilli</taxon>
        <taxon>Bacillales</taxon>
        <taxon>Bacillaceae</taxon>
        <taxon>Bacillus</taxon>
    </lineage>
</organism>
<dbReference type="InterPro" id="IPR036271">
    <property type="entry name" value="Tet_transcr_reg_TetR-rel_C_sf"/>
</dbReference>
<dbReference type="AlphaFoldDB" id="A0A1Y3PFG6"/>
<evidence type="ECO:0000256" key="2">
    <source>
        <dbReference type="ARBA" id="ARBA00023015"/>
    </source>
</evidence>
<evidence type="ECO:0000313" key="7">
    <source>
        <dbReference type="EMBL" id="OUM86105.1"/>
    </source>
</evidence>
<accession>A0A1Y3PFG6</accession>
<dbReference type="InterPro" id="IPR009057">
    <property type="entry name" value="Homeodomain-like_sf"/>
</dbReference>
<reference evidence="8" key="1">
    <citation type="submission" date="2016-06" db="EMBL/GenBank/DDBJ databases">
        <authorList>
            <person name="Nascimento L."/>
            <person name="Pereira R.V."/>
            <person name="Martins L.F."/>
            <person name="Quaggio R.B."/>
            <person name="Silva A.M."/>
            <person name="Setubal J.C."/>
        </authorList>
    </citation>
    <scope>NUCLEOTIDE SEQUENCE [LARGE SCALE GENOMIC DNA]</scope>
</reference>
<dbReference type="SUPFAM" id="SSF48498">
    <property type="entry name" value="Tetracyclin repressor-like, C-terminal domain"/>
    <property type="match status" value="1"/>
</dbReference>
<evidence type="ECO:0000313" key="8">
    <source>
        <dbReference type="Proteomes" id="UP000196475"/>
    </source>
</evidence>
<proteinExistence type="predicted"/>
<dbReference type="InterPro" id="IPR001647">
    <property type="entry name" value="HTH_TetR"/>
</dbReference>
<dbReference type="Proteomes" id="UP000196475">
    <property type="component" value="Unassembled WGS sequence"/>
</dbReference>
<keyword evidence="4" id="KW-0804">Transcription</keyword>
<evidence type="ECO:0000256" key="3">
    <source>
        <dbReference type="ARBA" id="ARBA00023125"/>
    </source>
</evidence>
<evidence type="ECO:0000256" key="1">
    <source>
        <dbReference type="ARBA" id="ARBA00022491"/>
    </source>
</evidence>
<keyword evidence="1" id="KW-0678">Repressor</keyword>
<dbReference type="PROSITE" id="PS50977">
    <property type="entry name" value="HTH_TETR_2"/>
    <property type="match status" value="1"/>
</dbReference>
<sequence length="211" mass="23562">MPKIVDHEAKRKQLGEAVWRIIRREGLEGVSVRSVAKEAGMSLGALRYYFSSQNDLLAFSLKMVGERIKKRIENLSMTGDIRKDIETIIGETLPLDEERITEAIIWLAFIGKSLADPTLGVLAAEAQKELYALYKKLTDALIRCGLVPPETNAELEAIRLHALIDGLVIHALIDPRTVTPETIRRTIAYHLNSIMQKHTDHRADTNGATSP</sequence>